<dbReference type="AlphaFoldDB" id="A0A9N8Z6Y0"/>
<proteinExistence type="predicted"/>
<evidence type="ECO:0000313" key="1">
    <source>
        <dbReference type="EMBL" id="CAG8480381.1"/>
    </source>
</evidence>
<keyword evidence="2" id="KW-1185">Reference proteome</keyword>
<name>A0A9N8Z6Y0_9GLOM</name>
<sequence>MLKSDPKNVVRDLGNLVDTVFGHPKDNFEKESKNFVKEFEDAPDKFTSGVASLSRNVNGVLDKCECIDLVQNLISTVKNSKPKFEQLKKELDELKKRKSTIIDPFAIDRHDYTKEIEQSKIDYDKVMKHKEQELIKEYRVLMENAMKTVVVVTSGGSINDGGGRDSAGISNSSDFM</sequence>
<comment type="caution">
    <text evidence="1">The sequence shown here is derived from an EMBL/GenBank/DDBJ whole genome shotgun (WGS) entry which is preliminary data.</text>
</comment>
<reference evidence="1" key="1">
    <citation type="submission" date="2021-06" db="EMBL/GenBank/DDBJ databases">
        <authorList>
            <person name="Kallberg Y."/>
            <person name="Tangrot J."/>
            <person name="Rosling A."/>
        </authorList>
    </citation>
    <scope>NUCLEOTIDE SEQUENCE</scope>
    <source>
        <strain evidence="1">MT106</strain>
    </source>
</reference>
<dbReference type="OrthoDB" id="2378357at2759"/>
<accession>A0A9N8Z6Y0</accession>
<organism evidence="1 2">
    <name type="scientific">Ambispora gerdemannii</name>
    <dbReference type="NCBI Taxonomy" id="144530"/>
    <lineage>
        <taxon>Eukaryota</taxon>
        <taxon>Fungi</taxon>
        <taxon>Fungi incertae sedis</taxon>
        <taxon>Mucoromycota</taxon>
        <taxon>Glomeromycotina</taxon>
        <taxon>Glomeromycetes</taxon>
        <taxon>Archaeosporales</taxon>
        <taxon>Ambisporaceae</taxon>
        <taxon>Ambispora</taxon>
    </lineage>
</organism>
<evidence type="ECO:0000313" key="2">
    <source>
        <dbReference type="Proteomes" id="UP000789831"/>
    </source>
</evidence>
<dbReference type="Proteomes" id="UP000789831">
    <property type="component" value="Unassembled WGS sequence"/>
</dbReference>
<protein>
    <submittedName>
        <fullName evidence="1">12294_t:CDS:1</fullName>
    </submittedName>
</protein>
<dbReference type="EMBL" id="CAJVPL010000298">
    <property type="protein sequence ID" value="CAG8480381.1"/>
    <property type="molecule type" value="Genomic_DNA"/>
</dbReference>
<gene>
    <name evidence="1" type="ORF">AGERDE_LOCUS3204</name>
</gene>